<feature type="domain" description="MacB-like periplasmic core" evidence="8">
    <location>
        <begin position="19"/>
        <end position="206"/>
    </location>
</feature>
<organism evidence="9 10">
    <name type="scientific">Cribrihabitans marinus</name>
    <dbReference type="NCBI Taxonomy" id="1227549"/>
    <lineage>
        <taxon>Bacteria</taxon>
        <taxon>Pseudomonadati</taxon>
        <taxon>Pseudomonadota</taxon>
        <taxon>Alphaproteobacteria</taxon>
        <taxon>Rhodobacterales</taxon>
        <taxon>Paracoccaceae</taxon>
        <taxon>Cribrihabitans</taxon>
    </lineage>
</organism>
<keyword evidence="10" id="KW-1185">Reference proteome</keyword>
<proteinExistence type="predicted"/>
<reference evidence="9 10" key="1">
    <citation type="submission" date="2016-10" db="EMBL/GenBank/DDBJ databases">
        <authorList>
            <person name="de Groot N.N."/>
        </authorList>
    </citation>
    <scope>NUCLEOTIDE SEQUENCE [LARGE SCALE GENOMIC DNA]</scope>
    <source>
        <strain evidence="9 10">DSM 29340</strain>
    </source>
</reference>
<feature type="transmembrane region" description="Helical" evidence="6">
    <location>
        <begin position="330"/>
        <end position="363"/>
    </location>
</feature>
<feature type="transmembrane region" description="Helical" evidence="6">
    <location>
        <begin position="12"/>
        <end position="34"/>
    </location>
</feature>
<keyword evidence="2" id="KW-1003">Cell membrane</keyword>
<dbReference type="Pfam" id="PF02687">
    <property type="entry name" value="FtsX"/>
    <property type="match status" value="1"/>
</dbReference>
<feature type="domain" description="ABC3 transporter permease C-terminal" evidence="7">
    <location>
        <begin position="289"/>
        <end position="406"/>
    </location>
</feature>
<evidence type="ECO:0000256" key="1">
    <source>
        <dbReference type="ARBA" id="ARBA00004651"/>
    </source>
</evidence>
<accession>A0A1H7DSM8</accession>
<gene>
    <name evidence="9" type="ORF">SAMN05444007_11375</name>
</gene>
<evidence type="ECO:0000256" key="3">
    <source>
        <dbReference type="ARBA" id="ARBA00022692"/>
    </source>
</evidence>
<feature type="transmembrane region" description="Helical" evidence="6">
    <location>
        <begin position="383"/>
        <end position="403"/>
    </location>
</feature>
<dbReference type="STRING" id="1227549.SAMN05444007_11375"/>
<sequence>MILRLATQSLMARALTVGMTVLAIALSVALFLGVEKVRTGARASFADTISGTDLIVGARSGSVQLLLYSVFRIGNATNNVTWKSYQDIAARPEVEWIVPISLGDSHRQFRVMGTTPVFFEHYKYRGGRSLGLAAGHGLESLYDAVIGAEVAASLGYAIGDPIILSHGLASFTDHQDQPFRVAGIVARTGTPVDRTVIVSLEAIEALHVDWQSGARAGQVTPAEVIREMDLTPTAISAALVGVKSRLQIFGLHRWINEYPEEPLMAILPGVALQELWQIVGVAETALIGVSAMVVVTALIVMMAMILASLDERRREMAIWRAMGAGPVTIFGLLALEATLMAVAGTVVGLGLLYLGLAAAQPWLDATFGIWMPIGPPTLREASILAGLVAAAAFVCLLPALRAYRLSLADGMMVRI</sequence>
<dbReference type="GO" id="GO:0005886">
    <property type="term" value="C:plasma membrane"/>
    <property type="evidence" value="ECO:0007669"/>
    <property type="project" value="UniProtKB-SubCell"/>
</dbReference>
<name>A0A1H7DSM8_9RHOB</name>
<dbReference type="Proteomes" id="UP000199379">
    <property type="component" value="Unassembled WGS sequence"/>
</dbReference>
<feature type="transmembrane region" description="Helical" evidence="6">
    <location>
        <begin position="285"/>
        <end position="309"/>
    </location>
</feature>
<evidence type="ECO:0000256" key="6">
    <source>
        <dbReference type="SAM" id="Phobius"/>
    </source>
</evidence>
<keyword evidence="5 6" id="KW-0472">Membrane</keyword>
<evidence type="ECO:0000313" key="10">
    <source>
        <dbReference type="Proteomes" id="UP000199379"/>
    </source>
</evidence>
<dbReference type="RefSeq" id="WP_092370779.1">
    <property type="nucleotide sequence ID" value="NZ_BMGV01000012.1"/>
</dbReference>
<evidence type="ECO:0000256" key="4">
    <source>
        <dbReference type="ARBA" id="ARBA00022989"/>
    </source>
</evidence>
<dbReference type="InterPro" id="IPR025857">
    <property type="entry name" value="MacB_PCD"/>
</dbReference>
<keyword evidence="4 6" id="KW-1133">Transmembrane helix</keyword>
<dbReference type="OrthoDB" id="9784014at2"/>
<dbReference type="InterPro" id="IPR051125">
    <property type="entry name" value="ABC-4/HrtB_transporter"/>
</dbReference>
<evidence type="ECO:0000313" key="9">
    <source>
        <dbReference type="EMBL" id="SEK04736.1"/>
    </source>
</evidence>
<evidence type="ECO:0000256" key="2">
    <source>
        <dbReference type="ARBA" id="ARBA00022475"/>
    </source>
</evidence>
<dbReference type="InterPro" id="IPR003838">
    <property type="entry name" value="ABC3_permease_C"/>
</dbReference>
<comment type="subcellular location">
    <subcellularLocation>
        <location evidence="1">Cell membrane</location>
        <topology evidence="1">Multi-pass membrane protein</topology>
    </subcellularLocation>
</comment>
<protein>
    <submittedName>
        <fullName evidence="9">Putative ABC transport system permease protein</fullName>
    </submittedName>
</protein>
<keyword evidence="3 6" id="KW-0812">Transmembrane</keyword>
<dbReference type="EMBL" id="FNYD01000013">
    <property type="protein sequence ID" value="SEK04736.1"/>
    <property type="molecule type" value="Genomic_DNA"/>
</dbReference>
<dbReference type="PANTHER" id="PTHR43738:SF2">
    <property type="entry name" value="ABC TRANSPORTER PERMEASE"/>
    <property type="match status" value="1"/>
</dbReference>
<dbReference type="AlphaFoldDB" id="A0A1H7DSM8"/>
<evidence type="ECO:0000256" key="5">
    <source>
        <dbReference type="ARBA" id="ARBA00023136"/>
    </source>
</evidence>
<dbReference type="PANTHER" id="PTHR43738">
    <property type="entry name" value="ABC TRANSPORTER, MEMBRANE PROTEIN"/>
    <property type="match status" value="1"/>
</dbReference>
<evidence type="ECO:0000259" key="8">
    <source>
        <dbReference type="Pfam" id="PF12704"/>
    </source>
</evidence>
<dbReference type="Pfam" id="PF12704">
    <property type="entry name" value="MacB_PCD"/>
    <property type="match status" value="1"/>
</dbReference>
<evidence type="ECO:0000259" key="7">
    <source>
        <dbReference type="Pfam" id="PF02687"/>
    </source>
</evidence>